<evidence type="ECO:0008006" key="3">
    <source>
        <dbReference type="Google" id="ProtNLM"/>
    </source>
</evidence>
<keyword evidence="2" id="KW-1185">Reference proteome</keyword>
<protein>
    <recommendedName>
        <fullName evidence="3">NADP-dependent oxidoreductase domain-containing protein</fullName>
    </recommendedName>
</protein>
<dbReference type="Proteomes" id="UP001370490">
    <property type="component" value="Unassembled WGS sequence"/>
</dbReference>
<accession>A0AAN8VWR7</accession>
<sequence length="212" mass="23782">MKSLSELKHAFNNEIAFFDIADVYGSHANEILNGKAIKYFGSPYTIQSIQQIFTLTRIAPSHMGRSATICEFIEVTTKDKIPAAPSSPLEVTLKPQIGQITTMCDKPIAWREDEASRMIPALTIRRKRLTLWEKLCNRKCIMHLQAQGLKNAKGSHMNAFNIFTEAPRNNGQCNTQSTAELLAIKMQHKLNQVKATKSTSDSECTNQQKQGQ</sequence>
<evidence type="ECO:0000313" key="1">
    <source>
        <dbReference type="EMBL" id="KAK6937177.1"/>
    </source>
</evidence>
<name>A0AAN8VWR7_9MAGN</name>
<dbReference type="EMBL" id="JBAMMX010000007">
    <property type="protein sequence ID" value="KAK6937177.1"/>
    <property type="molecule type" value="Genomic_DNA"/>
</dbReference>
<evidence type="ECO:0000313" key="2">
    <source>
        <dbReference type="Proteomes" id="UP001370490"/>
    </source>
</evidence>
<dbReference type="AlphaFoldDB" id="A0AAN8VWR7"/>
<proteinExistence type="predicted"/>
<reference evidence="1 2" key="1">
    <citation type="submission" date="2023-12" db="EMBL/GenBank/DDBJ databases">
        <title>A high-quality genome assembly for Dillenia turbinata (Dilleniales).</title>
        <authorList>
            <person name="Chanderbali A."/>
        </authorList>
    </citation>
    <scope>NUCLEOTIDE SEQUENCE [LARGE SCALE GENOMIC DNA]</scope>
    <source>
        <strain evidence="1">LSX21</strain>
        <tissue evidence="1">Leaf</tissue>
    </source>
</reference>
<dbReference type="InterPro" id="IPR036812">
    <property type="entry name" value="NAD(P)_OxRdtase_dom_sf"/>
</dbReference>
<gene>
    <name evidence="1" type="ORF">RJ641_034207</name>
</gene>
<organism evidence="1 2">
    <name type="scientific">Dillenia turbinata</name>
    <dbReference type="NCBI Taxonomy" id="194707"/>
    <lineage>
        <taxon>Eukaryota</taxon>
        <taxon>Viridiplantae</taxon>
        <taxon>Streptophyta</taxon>
        <taxon>Embryophyta</taxon>
        <taxon>Tracheophyta</taxon>
        <taxon>Spermatophyta</taxon>
        <taxon>Magnoliopsida</taxon>
        <taxon>eudicotyledons</taxon>
        <taxon>Gunneridae</taxon>
        <taxon>Pentapetalae</taxon>
        <taxon>Dilleniales</taxon>
        <taxon>Dilleniaceae</taxon>
        <taxon>Dillenia</taxon>
    </lineage>
</organism>
<comment type="caution">
    <text evidence="1">The sequence shown here is derived from an EMBL/GenBank/DDBJ whole genome shotgun (WGS) entry which is preliminary data.</text>
</comment>
<dbReference type="SUPFAM" id="SSF51430">
    <property type="entry name" value="NAD(P)-linked oxidoreductase"/>
    <property type="match status" value="1"/>
</dbReference>